<feature type="transmembrane region" description="Helical" evidence="11">
    <location>
        <begin position="367"/>
        <end position="393"/>
    </location>
</feature>
<dbReference type="InterPro" id="IPR050368">
    <property type="entry name" value="ClC-type_chloride_channel"/>
</dbReference>
<evidence type="ECO:0000256" key="5">
    <source>
        <dbReference type="ARBA" id="ARBA00023065"/>
    </source>
</evidence>
<evidence type="ECO:0000256" key="8">
    <source>
        <dbReference type="ARBA" id="ARBA00023214"/>
    </source>
</evidence>
<keyword evidence="6 11" id="KW-0472">Membrane</keyword>
<keyword evidence="4 11" id="KW-1133">Transmembrane helix</keyword>
<feature type="transmembrane region" description="Helical" evidence="11">
    <location>
        <begin position="310"/>
        <end position="334"/>
    </location>
</feature>
<evidence type="ECO:0000256" key="2">
    <source>
        <dbReference type="ARBA" id="ARBA00022448"/>
    </source>
</evidence>
<feature type="transmembrane region" description="Helical" evidence="11">
    <location>
        <begin position="238"/>
        <end position="259"/>
    </location>
</feature>
<dbReference type="HOGENOM" id="CLU_015263_5_4_6"/>
<dbReference type="RefSeq" id="WP_012824993.1">
    <property type="nucleotide sequence ID" value="NC_013422.1"/>
</dbReference>
<dbReference type="eggNOG" id="COG0517">
    <property type="taxonomic scope" value="Bacteria"/>
</dbReference>
<dbReference type="GO" id="GO:0034707">
    <property type="term" value="C:chloride channel complex"/>
    <property type="evidence" value="ECO:0007669"/>
    <property type="project" value="UniProtKB-KW"/>
</dbReference>
<dbReference type="GO" id="GO:0005254">
    <property type="term" value="F:chloride channel activity"/>
    <property type="evidence" value="ECO:0007669"/>
    <property type="project" value="UniProtKB-KW"/>
</dbReference>
<dbReference type="eggNOG" id="COG0038">
    <property type="taxonomic scope" value="Bacteria"/>
</dbReference>
<feature type="region of interest" description="Disordered" evidence="10">
    <location>
        <begin position="509"/>
        <end position="538"/>
    </location>
</feature>
<dbReference type="EMBL" id="CP001801">
    <property type="protein sequence ID" value="ACX96961.1"/>
    <property type="molecule type" value="Genomic_DNA"/>
</dbReference>
<dbReference type="KEGG" id="hna:Hneap_2144"/>
<evidence type="ECO:0000256" key="7">
    <source>
        <dbReference type="ARBA" id="ARBA00023173"/>
    </source>
</evidence>
<evidence type="ECO:0000256" key="9">
    <source>
        <dbReference type="ARBA" id="ARBA00023303"/>
    </source>
</evidence>
<keyword evidence="2" id="KW-0813">Transport</keyword>
<dbReference type="PANTHER" id="PTHR43427">
    <property type="entry name" value="CHLORIDE CHANNEL PROTEIN CLC-E"/>
    <property type="match status" value="1"/>
</dbReference>
<dbReference type="InterPro" id="IPR014743">
    <property type="entry name" value="Cl-channel_core"/>
</dbReference>
<feature type="transmembrane region" description="Helical" evidence="11">
    <location>
        <begin position="196"/>
        <end position="218"/>
    </location>
</feature>
<feature type="transmembrane region" description="Helical" evidence="11">
    <location>
        <begin position="271"/>
        <end position="290"/>
    </location>
</feature>
<dbReference type="OrthoDB" id="9767361at2"/>
<feature type="transmembrane region" description="Helical" evidence="11">
    <location>
        <begin position="21"/>
        <end position="45"/>
    </location>
</feature>
<evidence type="ECO:0000256" key="10">
    <source>
        <dbReference type="SAM" id="MobiDB-lite"/>
    </source>
</evidence>
<evidence type="ECO:0000256" key="1">
    <source>
        <dbReference type="ARBA" id="ARBA00004141"/>
    </source>
</evidence>
<feature type="transmembrane region" description="Helical" evidence="11">
    <location>
        <begin position="72"/>
        <end position="93"/>
    </location>
</feature>
<dbReference type="SUPFAM" id="SSF81340">
    <property type="entry name" value="Clc chloride channel"/>
    <property type="match status" value="1"/>
</dbReference>
<dbReference type="AlphaFoldDB" id="D0KW58"/>
<evidence type="ECO:0000256" key="3">
    <source>
        <dbReference type="ARBA" id="ARBA00022692"/>
    </source>
</evidence>
<evidence type="ECO:0000256" key="4">
    <source>
        <dbReference type="ARBA" id="ARBA00022989"/>
    </source>
</evidence>
<feature type="transmembrane region" description="Helical" evidence="11">
    <location>
        <begin position="341"/>
        <end position="361"/>
    </location>
</feature>
<keyword evidence="5" id="KW-0406">Ion transport</keyword>
<proteinExistence type="predicted"/>
<dbReference type="Pfam" id="PF00654">
    <property type="entry name" value="Voltage_CLC"/>
    <property type="match status" value="1"/>
</dbReference>
<evidence type="ECO:0000313" key="12">
    <source>
        <dbReference type="EMBL" id="ACX96961.1"/>
    </source>
</evidence>
<dbReference type="PRINTS" id="PR00762">
    <property type="entry name" value="CLCHANNEL"/>
</dbReference>
<keyword evidence="9" id="KW-0407">Ion channel</keyword>
<evidence type="ECO:0000256" key="11">
    <source>
        <dbReference type="SAM" id="Phobius"/>
    </source>
</evidence>
<keyword evidence="13" id="KW-1185">Reference proteome</keyword>
<protein>
    <submittedName>
        <fullName evidence="12">Cl-channel voltage-gated family protein</fullName>
    </submittedName>
</protein>
<gene>
    <name evidence="12" type="ordered locus">Hneap_2144</name>
</gene>
<evidence type="ECO:0000313" key="13">
    <source>
        <dbReference type="Proteomes" id="UP000009102"/>
    </source>
</evidence>
<dbReference type="CDD" id="cd00400">
    <property type="entry name" value="Voltage_gated_ClC"/>
    <property type="match status" value="1"/>
</dbReference>
<feature type="transmembrane region" description="Helical" evidence="11">
    <location>
        <begin position="164"/>
        <end position="189"/>
    </location>
</feature>
<evidence type="ECO:0000256" key="6">
    <source>
        <dbReference type="ARBA" id="ARBA00023136"/>
    </source>
</evidence>
<dbReference type="InterPro" id="IPR001807">
    <property type="entry name" value="ClC"/>
</dbReference>
<dbReference type="Gene3D" id="1.10.3080.10">
    <property type="entry name" value="Clc chloride channel"/>
    <property type="match status" value="1"/>
</dbReference>
<keyword evidence="7" id="KW-0869">Chloride channel</keyword>
<keyword evidence="3 11" id="KW-0812">Transmembrane</keyword>
<keyword evidence="8" id="KW-0868">Chloride</keyword>
<name>D0KW58_HALNC</name>
<sequence>MRNKIRVILDPLRLRLASPDALTPMAILGLFAGIVASALVTLFRFTLESLQIYFLGLPSPDNYSALPIEWRFWLPTLGGIILGVAFMLIPQAARAVGVGFVIIRFHRSQADLPWPNAIVQFFSAVWGLLVGLSNGREGPGVHLGATAGSLLGQRLDLPQNSVRTLVGCGAAAAIAASFNTPLAAVILVLELIVRQYTLATFIPIILASSAGALFSTLFFGDNPAFNIQLYHSLALWEIPVLVLLGLVIGAFSAAYTHIAEVSIHRTWKWPVWLRFGLIGIITGLVGMYLPQIMSISYDSVGLAAGAKFTLLLLLFLIVAKLLLSALTLGFGLPLGSIGPTLVIGGFTGSAFGTVLLSFTQIPISDVAYYTVLGMGAMMGATLQAPLAALTAVIELTGDTGTIMPAMVTIIIASLTSRTLFGKDGIYDAVLFANSQQLRLLSLWHNANDIAISSIINRNFTETTAQCSVSDLQKLKTATPEWLVVRDDSRQPIGVISGYELDRFVTTLTNHNPPEETASEDVKLPETPGADTRHDEPEPAERIVDLTTELTMFPAKAVDIGLTLIEARELMRANKVDVLIGQRTTVPPFKRTFGVLTRSSLEEQA</sequence>
<organism evidence="12 13">
    <name type="scientific">Halothiobacillus neapolitanus (strain ATCC 23641 / DSM 15147 / CIP 104769 / NCIMB 8539 / c2)</name>
    <name type="common">Thiobacillus neapolitanus</name>
    <dbReference type="NCBI Taxonomy" id="555778"/>
    <lineage>
        <taxon>Bacteria</taxon>
        <taxon>Pseudomonadati</taxon>
        <taxon>Pseudomonadota</taxon>
        <taxon>Gammaproteobacteria</taxon>
        <taxon>Chromatiales</taxon>
        <taxon>Halothiobacillaceae</taxon>
        <taxon>Halothiobacillus</taxon>
    </lineage>
</organism>
<accession>D0KW58</accession>
<reference evidence="12 13" key="1">
    <citation type="submission" date="2009-10" db="EMBL/GenBank/DDBJ databases">
        <title>Complete sequence of Halothiobacillus neapolitanus c2.</title>
        <authorList>
            <consortium name="US DOE Joint Genome Institute"/>
            <person name="Lucas S."/>
            <person name="Copeland A."/>
            <person name="Lapidus A."/>
            <person name="Glavina del Rio T."/>
            <person name="Tice H."/>
            <person name="Bruce D."/>
            <person name="Goodwin L."/>
            <person name="Pitluck S."/>
            <person name="Davenport K."/>
            <person name="Brettin T."/>
            <person name="Detter J.C."/>
            <person name="Han C."/>
            <person name="Tapia R."/>
            <person name="Larimer F."/>
            <person name="Land M."/>
            <person name="Hauser L."/>
            <person name="Kyrpides N."/>
            <person name="Mikhailova N."/>
            <person name="Kerfeld C."/>
            <person name="Cannon G."/>
            <person name="Heinhort S."/>
        </authorList>
    </citation>
    <scope>NUCLEOTIDE SEQUENCE [LARGE SCALE GENOMIC DNA]</scope>
    <source>
        <strain evidence="13">ATCC 23641 / c2</strain>
    </source>
</reference>
<dbReference type="STRING" id="555778.Hneap_2144"/>
<dbReference type="PANTHER" id="PTHR43427:SF6">
    <property type="entry name" value="CHLORIDE CHANNEL PROTEIN CLC-E"/>
    <property type="match status" value="1"/>
</dbReference>
<comment type="subcellular location">
    <subcellularLocation>
        <location evidence="1">Membrane</location>
        <topology evidence="1">Multi-pass membrane protein</topology>
    </subcellularLocation>
</comment>
<dbReference type="Proteomes" id="UP000009102">
    <property type="component" value="Chromosome"/>
</dbReference>